<sequence>MCLSAILLYRTVRVAVRQPDGALMTTEGREQQLLYIQQDGTIGGTGNVAIYLMRDEMISVRTEIIRFSAHPVCNYVWEWNNDFLDLRVRFTSPWQPFAQLALFPFPERSRCTATACFSRNPGEVAVRMGPSGRRVGTATQTLVAGYGSPIACSIDIDIVEDDSIVIFQPDDPTLAPVLSQTFPRPPFGWNTETAQLNPYFTHDPFNMSDQDNTVYETETGNRTGNGFPYWNSGVSACLPEACRQSRVSHQYRLPHADKSSPASESTLSIGSEHQSSSVFVTMHGADTQHDSIDDSCIVVKLLP</sequence>
<keyword evidence="2" id="KW-1185">Reference proteome</keyword>
<protein>
    <submittedName>
        <fullName evidence="1">Uncharacterized protein</fullName>
    </submittedName>
</protein>
<organism evidence="1 2">
    <name type="scientific">Colletotrichum limetticola</name>
    <dbReference type="NCBI Taxonomy" id="1209924"/>
    <lineage>
        <taxon>Eukaryota</taxon>
        <taxon>Fungi</taxon>
        <taxon>Dikarya</taxon>
        <taxon>Ascomycota</taxon>
        <taxon>Pezizomycotina</taxon>
        <taxon>Sordariomycetes</taxon>
        <taxon>Hypocreomycetidae</taxon>
        <taxon>Glomerellales</taxon>
        <taxon>Glomerellaceae</taxon>
        <taxon>Colletotrichum</taxon>
        <taxon>Colletotrichum acutatum species complex</taxon>
    </lineage>
</organism>
<dbReference type="EMBL" id="JARUPT010001113">
    <property type="protein sequence ID" value="KAK0367751.1"/>
    <property type="molecule type" value="Genomic_DNA"/>
</dbReference>
<dbReference type="Proteomes" id="UP001169217">
    <property type="component" value="Unassembled WGS sequence"/>
</dbReference>
<evidence type="ECO:0000313" key="2">
    <source>
        <dbReference type="Proteomes" id="UP001169217"/>
    </source>
</evidence>
<name>A0ABQ9P801_9PEZI</name>
<comment type="caution">
    <text evidence="1">The sequence shown here is derived from an EMBL/GenBank/DDBJ whole genome shotgun (WGS) entry which is preliminary data.</text>
</comment>
<gene>
    <name evidence="1" type="ORF">CLIM01_14890</name>
</gene>
<accession>A0ABQ9P801</accession>
<proteinExistence type="predicted"/>
<reference evidence="1" key="1">
    <citation type="submission" date="2023-04" db="EMBL/GenBank/DDBJ databases">
        <title>Colletotrichum limetticola genome sequence.</title>
        <authorList>
            <person name="Baroncelli R."/>
        </authorList>
    </citation>
    <scope>NUCLEOTIDE SEQUENCE</scope>
    <source>
        <strain evidence="1">KLA-Anderson</strain>
    </source>
</reference>
<evidence type="ECO:0000313" key="1">
    <source>
        <dbReference type="EMBL" id="KAK0367751.1"/>
    </source>
</evidence>